<dbReference type="GO" id="GO:0005789">
    <property type="term" value="C:endoplasmic reticulum membrane"/>
    <property type="evidence" value="ECO:0007669"/>
    <property type="project" value="UniProtKB-SubCell"/>
</dbReference>
<dbReference type="GO" id="GO:0071787">
    <property type="term" value="P:endoplasmic reticulum tubular network formation"/>
    <property type="evidence" value="ECO:0007669"/>
    <property type="project" value="TreeGrafter"/>
</dbReference>
<keyword evidence="2 6" id="KW-0812">Transmembrane</keyword>
<dbReference type="Pfam" id="PF02453">
    <property type="entry name" value="Reticulon"/>
    <property type="match status" value="1"/>
</dbReference>
<dbReference type="PANTHER" id="PTHR45799:SF7">
    <property type="entry name" value="RETICULON"/>
    <property type="match status" value="1"/>
</dbReference>
<comment type="subcellular location">
    <subcellularLocation>
        <location evidence="1 6">Endoplasmic reticulum membrane</location>
        <topology evidence="1 6">Multi-pass membrane protein</topology>
    </subcellularLocation>
</comment>
<feature type="transmembrane region" description="Helical" evidence="6">
    <location>
        <begin position="120"/>
        <end position="139"/>
    </location>
</feature>
<evidence type="ECO:0000256" key="6">
    <source>
        <dbReference type="RuleBase" id="RU210713"/>
    </source>
</evidence>
<dbReference type="GO" id="GO:0043005">
    <property type="term" value="C:neuron projection"/>
    <property type="evidence" value="ECO:0007669"/>
    <property type="project" value="TreeGrafter"/>
</dbReference>
<dbReference type="Proteomes" id="UP001174136">
    <property type="component" value="Unassembled WGS sequence"/>
</dbReference>
<name>A0AA47PA82_MERPO</name>
<feature type="transmembrane region" description="Helical" evidence="6">
    <location>
        <begin position="50"/>
        <end position="69"/>
    </location>
</feature>
<keyword evidence="3 6" id="KW-0256">Endoplasmic reticulum</keyword>
<dbReference type="GO" id="GO:0030182">
    <property type="term" value="P:neuron differentiation"/>
    <property type="evidence" value="ECO:0007669"/>
    <property type="project" value="TreeGrafter"/>
</dbReference>
<dbReference type="GO" id="GO:0014069">
    <property type="term" value="C:postsynaptic density"/>
    <property type="evidence" value="ECO:0007669"/>
    <property type="project" value="TreeGrafter"/>
</dbReference>
<evidence type="ECO:0000256" key="5">
    <source>
        <dbReference type="ARBA" id="ARBA00023136"/>
    </source>
</evidence>
<dbReference type="GO" id="GO:0007420">
    <property type="term" value="P:brain development"/>
    <property type="evidence" value="ECO:0007669"/>
    <property type="project" value="TreeGrafter"/>
</dbReference>
<keyword evidence="9" id="KW-1185">Reference proteome</keyword>
<reference evidence="8" key="1">
    <citation type="journal article" date="2023" name="Front. Mar. Sci.">
        <title>A new Merluccius polli reference genome to investigate the effects of global change in West African waters.</title>
        <authorList>
            <person name="Mateo J.L."/>
            <person name="Blanco-Fernandez C."/>
            <person name="Garcia-Vazquez E."/>
            <person name="Machado-Schiaffino G."/>
        </authorList>
    </citation>
    <scope>NUCLEOTIDE SEQUENCE</scope>
    <source>
        <strain evidence="8">C29</strain>
        <tissue evidence="8">Fin</tissue>
    </source>
</reference>
<dbReference type="PROSITE" id="PS50845">
    <property type="entry name" value="RETICULON"/>
    <property type="match status" value="1"/>
</dbReference>
<evidence type="ECO:0000256" key="1">
    <source>
        <dbReference type="ARBA" id="ARBA00004477"/>
    </source>
</evidence>
<dbReference type="EMBL" id="JAOPHQ010000877">
    <property type="protein sequence ID" value="KAK0152943.1"/>
    <property type="molecule type" value="Genomic_DNA"/>
</dbReference>
<comment type="caution">
    <text evidence="8">The sequence shown here is derived from an EMBL/GenBank/DDBJ whole genome shotgun (WGS) entry which is preliminary data.</text>
</comment>
<feature type="domain" description="Reticulon" evidence="7">
    <location>
        <begin position="16"/>
        <end position="173"/>
    </location>
</feature>
<organism evidence="8 9">
    <name type="scientific">Merluccius polli</name>
    <name type="common">Benguela hake</name>
    <name type="synonym">Merluccius cadenati</name>
    <dbReference type="NCBI Taxonomy" id="89951"/>
    <lineage>
        <taxon>Eukaryota</taxon>
        <taxon>Metazoa</taxon>
        <taxon>Chordata</taxon>
        <taxon>Craniata</taxon>
        <taxon>Vertebrata</taxon>
        <taxon>Euteleostomi</taxon>
        <taxon>Actinopterygii</taxon>
        <taxon>Neopterygii</taxon>
        <taxon>Teleostei</taxon>
        <taxon>Neoteleostei</taxon>
        <taxon>Acanthomorphata</taxon>
        <taxon>Zeiogadaria</taxon>
        <taxon>Gadariae</taxon>
        <taxon>Gadiformes</taxon>
        <taxon>Gadoidei</taxon>
        <taxon>Merlucciidae</taxon>
        <taxon>Merluccius</taxon>
    </lineage>
</organism>
<evidence type="ECO:0000256" key="4">
    <source>
        <dbReference type="ARBA" id="ARBA00022989"/>
    </source>
</evidence>
<evidence type="ECO:0000256" key="3">
    <source>
        <dbReference type="ARBA" id="ARBA00022824"/>
    </source>
</evidence>
<evidence type="ECO:0000259" key="7">
    <source>
        <dbReference type="PROSITE" id="PS50845"/>
    </source>
</evidence>
<keyword evidence="5 6" id="KW-0472">Membrane</keyword>
<sequence>MALIKTLRCVHGTREMVDLVYWRSLTRTGVVFTGLVVGLASMFQLSAVTVVSHLFLGLMCVTFSLRLYYKLLELMHWNPGLRPFESQLEEDGSLTDEDTVVVVESVVLRIAFALTEVKRLVFVDSVVDSIKFVLFLYLLTYVGEATTGLTLVIAGVISAFSVPLFYRKQQVRC</sequence>
<evidence type="ECO:0000256" key="2">
    <source>
        <dbReference type="ARBA" id="ARBA00022692"/>
    </source>
</evidence>
<protein>
    <recommendedName>
        <fullName evidence="6">Reticulon</fullName>
    </recommendedName>
</protein>
<feature type="transmembrane region" description="Helical" evidence="6">
    <location>
        <begin position="145"/>
        <end position="166"/>
    </location>
</feature>
<accession>A0AA47PA82</accession>
<dbReference type="Gene3D" id="1.20.5.2480">
    <property type="match status" value="1"/>
</dbReference>
<dbReference type="AlphaFoldDB" id="A0AA47PA82"/>
<keyword evidence="4 6" id="KW-1133">Transmembrane helix</keyword>
<feature type="transmembrane region" description="Helical" evidence="6">
    <location>
        <begin position="20"/>
        <end position="44"/>
    </location>
</feature>
<dbReference type="PANTHER" id="PTHR45799">
    <property type="entry name" value="RETICULON-LIKE PROTEIN"/>
    <property type="match status" value="1"/>
</dbReference>
<evidence type="ECO:0000313" key="8">
    <source>
        <dbReference type="EMBL" id="KAK0152943.1"/>
    </source>
</evidence>
<evidence type="ECO:0000313" key="9">
    <source>
        <dbReference type="Proteomes" id="UP001174136"/>
    </source>
</evidence>
<dbReference type="InterPro" id="IPR003388">
    <property type="entry name" value="Reticulon"/>
</dbReference>
<gene>
    <name evidence="8" type="primary">Rtn2_1</name>
    <name evidence="8" type="ORF">N1851_005379</name>
</gene>
<proteinExistence type="predicted"/>
<dbReference type="InterPro" id="IPR046964">
    <property type="entry name" value="RTN1-4"/>
</dbReference>